<evidence type="ECO:0000313" key="1">
    <source>
        <dbReference type="EMBL" id="CEM14159.1"/>
    </source>
</evidence>
<sequence>MDRIPSRAEVREAVKRLPNGKTAGADSIVVEQLKAGGEAMISRLLDVFRAVWKERGMPKVFRDAMMVPVPKKGDRLLCDHNWRGITLLIVTGKVLAKIVGGRI</sequence>
<name>A0A0G4FK55_9ALVE</name>
<dbReference type="PhylomeDB" id="A0A0G4FK55"/>
<organism evidence="1">
    <name type="scientific">Chromera velia CCMP2878</name>
    <dbReference type="NCBI Taxonomy" id="1169474"/>
    <lineage>
        <taxon>Eukaryota</taxon>
        <taxon>Sar</taxon>
        <taxon>Alveolata</taxon>
        <taxon>Colpodellida</taxon>
        <taxon>Chromeraceae</taxon>
        <taxon>Chromera</taxon>
    </lineage>
</organism>
<dbReference type="AlphaFoldDB" id="A0A0G4FK55"/>
<dbReference type="EMBL" id="CDMZ01000432">
    <property type="protein sequence ID" value="CEM14159.1"/>
    <property type="molecule type" value="Genomic_DNA"/>
</dbReference>
<dbReference type="PANTHER" id="PTHR19446">
    <property type="entry name" value="REVERSE TRANSCRIPTASES"/>
    <property type="match status" value="1"/>
</dbReference>
<proteinExistence type="predicted"/>
<evidence type="ECO:0008006" key="2">
    <source>
        <dbReference type="Google" id="ProtNLM"/>
    </source>
</evidence>
<dbReference type="VEuPathDB" id="CryptoDB:Cvel_17443"/>
<protein>
    <recommendedName>
        <fullName evidence="2">Reverse transcriptase domain-containing protein</fullName>
    </recommendedName>
</protein>
<gene>
    <name evidence="1" type="ORF">Cvel_17443</name>
</gene>
<accession>A0A0G4FK55</accession>
<reference evidence="1" key="1">
    <citation type="submission" date="2014-11" db="EMBL/GenBank/DDBJ databases">
        <authorList>
            <person name="Otto D Thomas"/>
            <person name="Naeem Raeece"/>
        </authorList>
    </citation>
    <scope>NUCLEOTIDE SEQUENCE</scope>
</reference>